<gene>
    <name evidence="9" type="primary">BETA-CA</name>
    <name evidence="9" type="ORF">MICPUCDRAFT_48071</name>
</gene>
<dbReference type="GO" id="GO:0008270">
    <property type="term" value="F:zinc ion binding"/>
    <property type="evidence" value="ECO:0007669"/>
    <property type="project" value="UniProtKB-UniRule"/>
</dbReference>
<dbReference type="GO" id="GO:0004089">
    <property type="term" value="F:carbonate dehydratase activity"/>
    <property type="evidence" value="ECO:0007669"/>
    <property type="project" value="UniProtKB-UniRule"/>
</dbReference>
<dbReference type="Gene3D" id="3.40.1050.10">
    <property type="entry name" value="Carbonic anhydrase"/>
    <property type="match status" value="1"/>
</dbReference>
<comment type="similarity">
    <text evidence="1 8">Belongs to the beta-class carbonic anhydrase family.</text>
</comment>
<evidence type="ECO:0000313" key="10">
    <source>
        <dbReference type="Proteomes" id="UP000001876"/>
    </source>
</evidence>
<dbReference type="PANTHER" id="PTHR11002:SF76">
    <property type="entry name" value="CARBONIC ANHYDRASE"/>
    <property type="match status" value="1"/>
</dbReference>
<dbReference type="KEGG" id="mpp:MICPUCDRAFT_48071"/>
<dbReference type="SMART" id="SM00947">
    <property type="entry name" value="Pro_CA"/>
    <property type="match status" value="1"/>
</dbReference>
<evidence type="ECO:0000256" key="4">
    <source>
        <dbReference type="ARBA" id="ARBA00022833"/>
    </source>
</evidence>
<feature type="binding site" evidence="7">
    <location>
        <position position="115"/>
    </location>
    <ligand>
        <name>Zn(2+)</name>
        <dbReference type="ChEBI" id="CHEBI:29105"/>
    </ligand>
</feature>
<evidence type="ECO:0000256" key="2">
    <source>
        <dbReference type="ARBA" id="ARBA00012925"/>
    </source>
</evidence>
<dbReference type="InterPro" id="IPR036874">
    <property type="entry name" value="Carbonic_anhydrase_sf"/>
</dbReference>
<comment type="catalytic activity">
    <reaction evidence="6 8">
        <text>hydrogencarbonate + H(+) = CO2 + H2O</text>
        <dbReference type="Rhea" id="RHEA:10748"/>
        <dbReference type="ChEBI" id="CHEBI:15377"/>
        <dbReference type="ChEBI" id="CHEBI:15378"/>
        <dbReference type="ChEBI" id="CHEBI:16526"/>
        <dbReference type="ChEBI" id="CHEBI:17544"/>
        <dbReference type="EC" id="4.2.1.1"/>
    </reaction>
</comment>
<dbReference type="GO" id="GO:0015976">
    <property type="term" value="P:carbon utilization"/>
    <property type="evidence" value="ECO:0007669"/>
    <property type="project" value="InterPro"/>
</dbReference>
<evidence type="ECO:0000256" key="1">
    <source>
        <dbReference type="ARBA" id="ARBA00006217"/>
    </source>
</evidence>
<dbReference type="RefSeq" id="XP_003060929.1">
    <property type="nucleotide sequence ID" value="XM_003060883.1"/>
</dbReference>
<dbReference type="EC" id="4.2.1.1" evidence="2 8"/>
<dbReference type="STRING" id="564608.C1MZB6"/>
<protein>
    <recommendedName>
        <fullName evidence="2 8">Carbonic anhydrase</fullName>
        <ecNumber evidence="2 8">4.2.1.1</ecNumber>
    </recommendedName>
    <alternativeName>
        <fullName evidence="8">Carbonate dehydratase</fullName>
    </alternativeName>
</protein>
<dbReference type="SUPFAM" id="SSF53056">
    <property type="entry name" value="beta-carbonic anhydrase, cab"/>
    <property type="match status" value="1"/>
</dbReference>
<accession>C1MZB6</accession>
<keyword evidence="4 7" id="KW-0862">Zinc</keyword>
<organism evidence="10">
    <name type="scientific">Micromonas pusilla (strain CCMP1545)</name>
    <name type="common">Picoplanktonic green alga</name>
    <dbReference type="NCBI Taxonomy" id="564608"/>
    <lineage>
        <taxon>Eukaryota</taxon>
        <taxon>Viridiplantae</taxon>
        <taxon>Chlorophyta</taxon>
        <taxon>Mamiellophyceae</taxon>
        <taxon>Mamiellales</taxon>
        <taxon>Mamiellaceae</taxon>
        <taxon>Micromonas</taxon>
    </lineage>
</organism>
<evidence type="ECO:0000256" key="8">
    <source>
        <dbReference type="RuleBase" id="RU003956"/>
    </source>
</evidence>
<keyword evidence="10" id="KW-1185">Reference proteome</keyword>
<dbReference type="Proteomes" id="UP000001876">
    <property type="component" value="Unassembled WGS sequence"/>
</dbReference>
<keyword evidence="3 7" id="KW-0479">Metal-binding</keyword>
<keyword evidence="5 8" id="KW-0456">Lyase</keyword>
<dbReference type="Pfam" id="PF00484">
    <property type="entry name" value="Pro_CA"/>
    <property type="match status" value="1"/>
</dbReference>
<comment type="cofactor">
    <cofactor evidence="7">
        <name>Zn(2+)</name>
        <dbReference type="ChEBI" id="CHEBI:29105"/>
    </cofactor>
    <text evidence="7">Binds 1 zinc ion per subunit.</text>
</comment>
<dbReference type="PANTHER" id="PTHR11002">
    <property type="entry name" value="CARBONIC ANHYDRASE"/>
    <property type="match status" value="1"/>
</dbReference>
<proteinExistence type="inferred from homology"/>
<evidence type="ECO:0000256" key="3">
    <source>
        <dbReference type="ARBA" id="ARBA00022723"/>
    </source>
</evidence>
<dbReference type="PROSITE" id="PS00705">
    <property type="entry name" value="PROK_CO2_ANHYDRASE_2"/>
    <property type="match status" value="1"/>
</dbReference>
<evidence type="ECO:0000256" key="5">
    <source>
        <dbReference type="ARBA" id="ARBA00023239"/>
    </source>
</evidence>
<dbReference type="eggNOG" id="KOG1578">
    <property type="taxonomic scope" value="Eukaryota"/>
</dbReference>
<feature type="binding site" evidence="7">
    <location>
        <position position="112"/>
    </location>
    <ligand>
        <name>Zn(2+)</name>
        <dbReference type="ChEBI" id="CHEBI:29105"/>
    </ligand>
</feature>
<evidence type="ECO:0000256" key="7">
    <source>
        <dbReference type="PIRSR" id="PIRSR601765-1"/>
    </source>
</evidence>
<dbReference type="EMBL" id="GG663743">
    <property type="protein sequence ID" value="EEH54579.1"/>
    <property type="molecule type" value="Genomic_DNA"/>
</dbReference>
<dbReference type="OrthoDB" id="10248475at2759"/>
<dbReference type="GeneID" id="9686626"/>
<name>C1MZB6_MICPC</name>
<sequence length="237" mass="25690">MSAALNDPKIAHVLSGYKRFRENGMSVLSPKFAMLSNEGQNPHTCLVGCSDSRADGAIIFDTEPGDIFSVRNVANMIPAYKPPGESTENGVVAAIEYAVTALKTPLLLVMGHSQCGGCAHALNVVTKNRDLCVAMHGEGGVPSTVDRWCFTMKEAVCGVIDKFDPQIRGRQLELENVRLSVKRVSEYPWVKDAVKAGTLQVRGAFFQVFDGRLFVLGTDDDFYDAGSGGKMAERVGW</sequence>
<comment type="function">
    <text evidence="8">Reversible hydration of carbon dioxide.</text>
</comment>
<dbReference type="SMR" id="C1MZB6"/>
<feature type="binding site" evidence="7">
    <location>
        <position position="51"/>
    </location>
    <ligand>
        <name>Zn(2+)</name>
        <dbReference type="ChEBI" id="CHEBI:29105"/>
    </ligand>
</feature>
<feature type="binding site" evidence="7">
    <location>
        <position position="49"/>
    </location>
    <ligand>
        <name>Zn(2+)</name>
        <dbReference type="ChEBI" id="CHEBI:29105"/>
    </ligand>
</feature>
<evidence type="ECO:0000313" key="9">
    <source>
        <dbReference type="EMBL" id="EEH54579.1"/>
    </source>
</evidence>
<dbReference type="InterPro" id="IPR015892">
    <property type="entry name" value="Carbonic_anhydrase_CS"/>
</dbReference>
<dbReference type="AlphaFoldDB" id="C1MZB6"/>
<evidence type="ECO:0000256" key="6">
    <source>
        <dbReference type="ARBA" id="ARBA00048348"/>
    </source>
</evidence>
<dbReference type="OMA" id="NIVPSYS"/>
<dbReference type="InterPro" id="IPR001765">
    <property type="entry name" value="Carbonic_anhydrase"/>
</dbReference>
<reference evidence="9 10" key="1">
    <citation type="journal article" date="2009" name="Science">
        <title>Green evolution and dynamic adaptations revealed by genomes of the marine picoeukaryotes Micromonas.</title>
        <authorList>
            <person name="Worden A.Z."/>
            <person name="Lee J.H."/>
            <person name="Mock T."/>
            <person name="Rouze P."/>
            <person name="Simmons M.P."/>
            <person name="Aerts A.L."/>
            <person name="Allen A.E."/>
            <person name="Cuvelier M.L."/>
            <person name="Derelle E."/>
            <person name="Everett M.V."/>
            <person name="Foulon E."/>
            <person name="Grimwood J."/>
            <person name="Gundlach H."/>
            <person name="Henrissat B."/>
            <person name="Napoli C."/>
            <person name="McDonald S.M."/>
            <person name="Parker M.S."/>
            <person name="Rombauts S."/>
            <person name="Salamov A."/>
            <person name="Von Dassow P."/>
            <person name="Badger J.H."/>
            <person name="Coutinho P.M."/>
            <person name="Demir E."/>
            <person name="Dubchak I."/>
            <person name="Gentemann C."/>
            <person name="Eikrem W."/>
            <person name="Gready J.E."/>
            <person name="John U."/>
            <person name="Lanier W."/>
            <person name="Lindquist E.A."/>
            <person name="Lucas S."/>
            <person name="Mayer K.F."/>
            <person name="Moreau H."/>
            <person name="Not F."/>
            <person name="Otillar R."/>
            <person name="Panaud O."/>
            <person name="Pangilinan J."/>
            <person name="Paulsen I."/>
            <person name="Piegu B."/>
            <person name="Poliakov A."/>
            <person name="Robbens S."/>
            <person name="Schmutz J."/>
            <person name="Toulza E."/>
            <person name="Wyss T."/>
            <person name="Zelensky A."/>
            <person name="Zhou K."/>
            <person name="Armbrust E.V."/>
            <person name="Bhattacharya D."/>
            <person name="Goodenough U.W."/>
            <person name="Van de Peer Y."/>
            <person name="Grigoriev I.V."/>
        </authorList>
    </citation>
    <scope>NUCLEOTIDE SEQUENCE [LARGE SCALE GENOMIC DNA]</scope>
    <source>
        <strain evidence="9 10">CCMP1545</strain>
    </source>
</reference>